<sequence>MHRNPHTSAVYRTLVGGLGTAVVLLGLVLVPLPGPGWLIVFCGVAIIASEFHFASRLLHWGRLRLEAWSRWVRRSHWSIGALLGLATCACVCGAVWLSLHLTGVPGWTPGWARQLLLLP</sequence>
<keyword evidence="3" id="KW-1185">Reference proteome</keyword>
<dbReference type="InterPro" id="IPR013434">
    <property type="entry name" value="CHP02611"/>
</dbReference>
<dbReference type="EMBL" id="WWEQ01000059">
    <property type="protein sequence ID" value="MYM20545.1"/>
    <property type="molecule type" value="Genomic_DNA"/>
</dbReference>
<protein>
    <submittedName>
        <fullName evidence="2">TIGR02611 family protein</fullName>
    </submittedName>
</protein>
<organism evidence="2 3">
    <name type="scientific">Brevibacterium rongguiense</name>
    <dbReference type="NCBI Taxonomy" id="2695267"/>
    <lineage>
        <taxon>Bacteria</taxon>
        <taxon>Bacillati</taxon>
        <taxon>Actinomycetota</taxon>
        <taxon>Actinomycetes</taxon>
        <taxon>Micrococcales</taxon>
        <taxon>Brevibacteriaceae</taxon>
        <taxon>Brevibacterium</taxon>
    </lineage>
</organism>
<proteinExistence type="predicted"/>
<evidence type="ECO:0000256" key="1">
    <source>
        <dbReference type="SAM" id="Phobius"/>
    </source>
</evidence>
<dbReference type="Proteomes" id="UP000469215">
    <property type="component" value="Unassembled WGS sequence"/>
</dbReference>
<feature type="transmembrane region" description="Helical" evidence="1">
    <location>
        <begin position="79"/>
        <end position="99"/>
    </location>
</feature>
<keyword evidence="1" id="KW-0812">Transmembrane</keyword>
<feature type="transmembrane region" description="Helical" evidence="1">
    <location>
        <begin position="9"/>
        <end position="30"/>
    </location>
</feature>
<keyword evidence="1" id="KW-0472">Membrane</keyword>
<feature type="transmembrane region" description="Helical" evidence="1">
    <location>
        <begin position="36"/>
        <end position="58"/>
    </location>
</feature>
<gene>
    <name evidence="2" type="ORF">GSY69_11375</name>
</gene>
<evidence type="ECO:0000313" key="3">
    <source>
        <dbReference type="Proteomes" id="UP000469215"/>
    </source>
</evidence>
<dbReference type="NCBIfam" id="TIGR02611">
    <property type="entry name" value="TIGR02611 family protein"/>
    <property type="match status" value="1"/>
</dbReference>
<comment type="caution">
    <text evidence="2">The sequence shown here is derived from an EMBL/GenBank/DDBJ whole genome shotgun (WGS) entry which is preliminary data.</text>
</comment>
<dbReference type="Pfam" id="PF09656">
    <property type="entry name" value="PGPGW"/>
    <property type="match status" value="1"/>
</dbReference>
<keyword evidence="1" id="KW-1133">Transmembrane helix</keyword>
<dbReference type="AlphaFoldDB" id="A0A6N9H9A0"/>
<accession>A0A6N9H9A0</accession>
<reference evidence="2 3" key="1">
    <citation type="submission" date="2020-01" db="EMBL/GenBank/DDBJ databases">
        <authorList>
            <person name="Deng T."/>
        </authorList>
    </citation>
    <scope>NUCLEOTIDE SEQUENCE [LARGE SCALE GENOMIC DNA]</scope>
    <source>
        <strain evidence="2 3">5221</strain>
    </source>
</reference>
<dbReference type="InterPro" id="IPR019099">
    <property type="entry name" value="Uncharacterised_PGPGW_TM"/>
</dbReference>
<name>A0A6N9H9A0_9MICO</name>
<evidence type="ECO:0000313" key="2">
    <source>
        <dbReference type="EMBL" id="MYM20545.1"/>
    </source>
</evidence>